<proteinExistence type="predicted"/>
<dbReference type="VEuPathDB" id="FungiDB:RhiirA1_423976"/>
<evidence type="ECO:0000313" key="2">
    <source>
        <dbReference type="EMBL" id="PKC01940.1"/>
    </source>
</evidence>
<dbReference type="InterPro" id="IPR009091">
    <property type="entry name" value="RCC1/BLIP-II"/>
</dbReference>
<dbReference type="Gene3D" id="2.130.10.30">
    <property type="entry name" value="Regulator of chromosome condensation 1/beta-lactamase-inhibitor protein II"/>
    <property type="match status" value="1"/>
</dbReference>
<comment type="caution">
    <text evidence="2">The sequence shown here is derived from an EMBL/GenBank/DDBJ whole genome shotgun (WGS) entry which is preliminary data.</text>
</comment>
<dbReference type="AlphaFoldDB" id="A0A2N0P528"/>
<gene>
    <name evidence="2" type="ORF">RhiirA5_425938</name>
</gene>
<name>A0A2N0P528_9GLOM</name>
<dbReference type="EMBL" id="LLXJ01001483">
    <property type="protein sequence ID" value="PKC01940.1"/>
    <property type="molecule type" value="Genomic_DNA"/>
</dbReference>
<dbReference type="SUPFAM" id="SSF50985">
    <property type="entry name" value="RCC1/BLIP-II"/>
    <property type="match status" value="1"/>
</dbReference>
<accession>A0A2N0P528</accession>
<evidence type="ECO:0000256" key="1">
    <source>
        <dbReference type="PROSITE-ProRule" id="PRU00235"/>
    </source>
</evidence>
<reference evidence="2 3" key="2">
    <citation type="submission" date="2017-09" db="EMBL/GenBank/DDBJ databases">
        <title>Extensive intraspecific genome diversity in a model arbuscular mycorrhizal fungus.</title>
        <authorList>
            <person name="Chen E.C."/>
            <person name="Morin E."/>
            <person name="Beaudet D."/>
            <person name="Noel J."/>
            <person name="Ndikumana S."/>
            <person name="Charron P."/>
            <person name="St-Onge C."/>
            <person name="Giorgi J."/>
            <person name="Grigoriev I.V."/>
            <person name="Roux C."/>
            <person name="Martin F.M."/>
            <person name="Corradi N."/>
        </authorList>
    </citation>
    <scope>NUCLEOTIDE SEQUENCE [LARGE SCALE GENOMIC DNA]</scope>
    <source>
        <strain evidence="2 3">A5</strain>
    </source>
</reference>
<dbReference type="Pfam" id="PF00415">
    <property type="entry name" value="RCC1"/>
    <property type="match status" value="1"/>
</dbReference>
<reference evidence="2 3" key="1">
    <citation type="submission" date="2016-04" db="EMBL/GenBank/DDBJ databases">
        <title>Genome analyses suggest a sexual origin of heterokaryosis in a supposedly ancient asexual fungus.</title>
        <authorList>
            <person name="Ropars J."/>
            <person name="Sedzielewska K."/>
            <person name="Noel J."/>
            <person name="Charron P."/>
            <person name="Farinelli L."/>
            <person name="Marton T."/>
            <person name="Kruger M."/>
            <person name="Pelin A."/>
            <person name="Brachmann A."/>
            <person name="Corradi N."/>
        </authorList>
    </citation>
    <scope>NUCLEOTIDE SEQUENCE [LARGE SCALE GENOMIC DNA]</scope>
    <source>
        <strain evidence="2 3">A5</strain>
    </source>
</reference>
<organism evidence="2 3">
    <name type="scientific">Rhizophagus irregularis</name>
    <dbReference type="NCBI Taxonomy" id="588596"/>
    <lineage>
        <taxon>Eukaryota</taxon>
        <taxon>Fungi</taxon>
        <taxon>Fungi incertae sedis</taxon>
        <taxon>Mucoromycota</taxon>
        <taxon>Glomeromycotina</taxon>
        <taxon>Glomeromycetes</taxon>
        <taxon>Glomerales</taxon>
        <taxon>Glomeraceae</taxon>
        <taxon>Rhizophagus</taxon>
    </lineage>
</organism>
<dbReference type="InterPro" id="IPR000408">
    <property type="entry name" value="Reg_chr_condens"/>
</dbReference>
<dbReference type="Proteomes" id="UP000232722">
    <property type="component" value="Unassembled WGS sequence"/>
</dbReference>
<sequence>MDSKKQSNSSTNITVLKLKRRKVVKTNLSIPTRSQEIGQVYIIGSNEFSQCGMEDLKCSKRLNPKNSDGKIVTWGINDHSILGCFTESPKSVEAKLIFERGNYNIVEEVKPVYAEGLDNVSIVKVVCGDNATFAISDQGHLYAIRQEWSY</sequence>
<dbReference type="PROSITE" id="PS50012">
    <property type="entry name" value="RCC1_3"/>
    <property type="match status" value="1"/>
</dbReference>
<protein>
    <submittedName>
        <fullName evidence="2">Uncharacterized protein</fullName>
    </submittedName>
</protein>
<evidence type="ECO:0000313" key="3">
    <source>
        <dbReference type="Proteomes" id="UP000232722"/>
    </source>
</evidence>
<feature type="repeat" description="RCC1" evidence="1">
    <location>
        <begin position="69"/>
        <end position="138"/>
    </location>
</feature>
<dbReference type="VEuPathDB" id="FungiDB:FUN_018463"/>
<dbReference type="VEuPathDB" id="FungiDB:RhiirFUN_008780"/>